<evidence type="ECO:0000256" key="1">
    <source>
        <dbReference type="SAM" id="MobiDB-lite"/>
    </source>
</evidence>
<protein>
    <submittedName>
        <fullName evidence="2">Uncharacterized protein</fullName>
    </submittedName>
</protein>
<gene>
    <name evidence="2" type="ORF">CMV_010582</name>
</gene>
<dbReference type="OrthoDB" id="191139at2759"/>
<evidence type="ECO:0000313" key="3">
    <source>
        <dbReference type="Proteomes" id="UP000737018"/>
    </source>
</evidence>
<name>A0A8J4RF13_9ROSI</name>
<accession>A0A8J4RF13</accession>
<keyword evidence="3" id="KW-1185">Reference proteome</keyword>
<organism evidence="2 3">
    <name type="scientific">Castanea mollissima</name>
    <name type="common">Chinese chestnut</name>
    <dbReference type="NCBI Taxonomy" id="60419"/>
    <lineage>
        <taxon>Eukaryota</taxon>
        <taxon>Viridiplantae</taxon>
        <taxon>Streptophyta</taxon>
        <taxon>Embryophyta</taxon>
        <taxon>Tracheophyta</taxon>
        <taxon>Spermatophyta</taxon>
        <taxon>Magnoliopsida</taxon>
        <taxon>eudicotyledons</taxon>
        <taxon>Gunneridae</taxon>
        <taxon>Pentapetalae</taxon>
        <taxon>rosids</taxon>
        <taxon>fabids</taxon>
        <taxon>Fagales</taxon>
        <taxon>Fagaceae</taxon>
        <taxon>Castanea</taxon>
    </lineage>
</organism>
<sequence length="246" mass="27107">MPVVKPKSSSSLELMKSEGNDSSDTIIRQAIKEPLLSFSRPGDSPVQLIQLLHALDQQELPGWPLLTPLKDSTKNRDLLGAFWDKLSLEEAKEMVSLKNVTLDGVPGSSIVKSLTALTTKPGFSTSPQVYLRAGSALLDIIRSSRFPISAQELFGILDVAVGLETKNLVACTSFLVEQKLVKAWLADQDAEAAHIYITLNAIAYLKKVQKRPSKYVKKSCEDSHTMSHLFVSAYQENTELESFICN</sequence>
<dbReference type="EMBL" id="JRKL02001234">
    <property type="protein sequence ID" value="KAF3965210.1"/>
    <property type="molecule type" value="Genomic_DNA"/>
</dbReference>
<dbReference type="PANTHER" id="PTHR36055">
    <property type="entry name" value="C2H2-LIKE ZINC FINGER PROTEIN"/>
    <property type="match status" value="1"/>
</dbReference>
<proteinExistence type="predicted"/>
<comment type="caution">
    <text evidence="2">The sequence shown here is derived from an EMBL/GenBank/DDBJ whole genome shotgun (WGS) entry which is preliminary data.</text>
</comment>
<feature type="region of interest" description="Disordered" evidence="1">
    <location>
        <begin position="1"/>
        <end position="20"/>
    </location>
</feature>
<dbReference type="PANTHER" id="PTHR36055:SF1">
    <property type="entry name" value="C2H2-LIKE ZINC FINGER PROTEIN"/>
    <property type="match status" value="1"/>
</dbReference>
<dbReference type="Proteomes" id="UP000737018">
    <property type="component" value="Unassembled WGS sequence"/>
</dbReference>
<dbReference type="AlphaFoldDB" id="A0A8J4RF13"/>
<reference evidence="2" key="1">
    <citation type="submission" date="2020-03" db="EMBL/GenBank/DDBJ databases">
        <title>Castanea mollissima Vanexum genome sequencing.</title>
        <authorList>
            <person name="Staton M."/>
        </authorList>
    </citation>
    <scope>NUCLEOTIDE SEQUENCE</scope>
    <source>
        <tissue evidence="2">Leaf</tissue>
    </source>
</reference>
<evidence type="ECO:0000313" key="2">
    <source>
        <dbReference type="EMBL" id="KAF3965210.1"/>
    </source>
</evidence>